<dbReference type="Pfam" id="PF02096">
    <property type="entry name" value="60KD_IMP"/>
    <property type="match status" value="1"/>
</dbReference>
<dbReference type="InterPro" id="IPR028055">
    <property type="entry name" value="YidC/Oxa/ALB_C"/>
</dbReference>
<dbReference type="AlphaFoldDB" id="A0A1R3H1Q0"/>
<dbReference type="Proteomes" id="UP000188268">
    <property type="component" value="Unassembled WGS sequence"/>
</dbReference>
<dbReference type="EMBL" id="AWWV01012821">
    <property type="protein sequence ID" value="OMO64295.1"/>
    <property type="molecule type" value="Genomic_DNA"/>
</dbReference>
<evidence type="ECO:0000256" key="6">
    <source>
        <dbReference type="RuleBase" id="RU003945"/>
    </source>
</evidence>
<evidence type="ECO:0000313" key="10">
    <source>
        <dbReference type="Proteomes" id="UP000188268"/>
    </source>
</evidence>
<dbReference type="NCBIfam" id="TIGR03592">
    <property type="entry name" value="yidC_oxa1_cterm"/>
    <property type="match status" value="1"/>
</dbReference>
<dbReference type="PANTHER" id="PTHR12428">
    <property type="entry name" value="OXA1"/>
    <property type="match status" value="1"/>
</dbReference>
<proteinExistence type="inferred from homology"/>
<reference evidence="9 10" key="1">
    <citation type="submission" date="2013-09" db="EMBL/GenBank/DDBJ databases">
        <title>Corchorus capsularis genome sequencing.</title>
        <authorList>
            <person name="Alam M."/>
            <person name="Haque M.S."/>
            <person name="Islam M.S."/>
            <person name="Emdad E.M."/>
            <person name="Islam M.M."/>
            <person name="Ahmed B."/>
            <person name="Halim A."/>
            <person name="Hossen Q.M.M."/>
            <person name="Hossain M.Z."/>
            <person name="Ahmed R."/>
            <person name="Khan M.M."/>
            <person name="Islam R."/>
            <person name="Rashid M.M."/>
            <person name="Khan S.A."/>
            <person name="Rahman M.S."/>
            <person name="Alam M."/>
        </authorList>
    </citation>
    <scope>NUCLEOTIDE SEQUENCE [LARGE SCALE GENOMIC DNA]</scope>
    <source>
        <strain evidence="10">cv. CVL-1</strain>
        <tissue evidence="9">Whole seedling</tissue>
    </source>
</reference>
<dbReference type="Gramene" id="OMO64295">
    <property type="protein sequence ID" value="OMO64295"/>
    <property type="gene ID" value="CCACVL1_21873"/>
</dbReference>
<dbReference type="STRING" id="210143.A0A1R3H1Q0"/>
<evidence type="ECO:0000313" key="9">
    <source>
        <dbReference type="EMBL" id="OMO64295.1"/>
    </source>
</evidence>
<dbReference type="PANTHER" id="PTHR12428:SF34">
    <property type="entry name" value="MITOCHONDRIAL INNER MEMBRANE PROTEIN OXA1-LIKE"/>
    <property type="match status" value="1"/>
</dbReference>
<feature type="compositionally biased region" description="Low complexity" evidence="7">
    <location>
        <begin position="40"/>
        <end position="53"/>
    </location>
</feature>
<keyword evidence="4" id="KW-1133">Transmembrane helix</keyword>
<evidence type="ECO:0000256" key="1">
    <source>
        <dbReference type="ARBA" id="ARBA00004141"/>
    </source>
</evidence>
<comment type="caution">
    <text evidence="9">The sequence shown here is derived from an EMBL/GenBank/DDBJ whole genome shotgun (WGS) entry which is preliminary data.</text>
</comment>
<dbReference type="GO" id="GO:0005743">
    <property type="term" value="C:mitochondrial inner membrane"/>
    <property type="evidence" value="ECO:0007669"/>
    <property type="project" value="TreeGrafter"/>
</dbReference>
<keyword evidence="5" id="KW-0472">Membrane</keyword>
<evidence type="ECO:0000256" key="2">
    <source>
        <dbReference type="ARBA" id="ARBA00010583"/>
    </source>
</evidence>
<comment type="similarity">
    <text evidence="2">Belongs to the OXA1/ALB3/YidC (TC 2.A.9.2) family.</text>
</comment>
<comment type="subcellular location">
    <subcellularLocation>
        <location evidence="1 6">Membrane</location>
        <topology evidence="1 6">Multi-pass membrane protein</topology>
    </subcellularLocation>
</comment>
<feature type="compositionally biased region" description="Polar residues" evidence="7">
    <location>
        <begin position="18"/>
        <end position="29"/>
    </location>
</feature>
<feature type="region of interest" description="Disordered" evidence="7">
    <location>
        <begin position="18"/>
        <end position="53"/>
    </location>
</feature>
<comment type="similarity">
    <text evidence="6">Belongs to the OXA1/ALB3/YidC family.</text>
</comment>
<protein>
    <submittedName>
        <fullName evidence="9">Membrane insertase OXA1/ALB3/YidC</fullName>
    </submittedName>
</protein>
<feature type="domain" description="Membrane insertase YidC/Oxa/ALB C-terminal" evidence="8">
    <location>
        <begin position="164"/>
        <end position="350"/>
    </location>
</feature>
<accession>A0A1R3H1Q0</accession>
<name>A0A1R3H1Q0_COCAP</name>
<dbReference type="OrthoDB" id="2148490at2759"/>
<dbReference type="CDD" id="cd20069">
    <property type="entry name" value="5TM_Oxa1-like"/>
    <property type="match status" value="1"/>
</dbReference>
<organism evidence="9 10">
    <name type="scientific">Corchorus capsularis</name>
    <name type="common">Jute</name>
    <dbReference type="NCBI Taxonomy" id="210143"/>
    <lineage>
        <taxon>Eukaryota</taxon>
        <taxon>Viridiplantae</taxon>
        <taxon>Streptophyta</taxon>
        <taxon>Embryophyta</taxon>
        <taxon>Tracheophyta</taxon>
        <taxon>Spermatophyta</taxon>
        <taxon>Magnoliopsida</taxon>
        <taxon>eudicotyledons</taxon>
        <taxon>Gunneridae</taxon>
        <taxon>Pentapetalae</taxon>
        <taxon>rosids</taxon>
        <taxon>malvids</taxon>
        <taxon>Malvales</taxon>
        <taxon>Malvaceae</taxon>
        <taxon>Grewioideae</taxon>
        <taxon>Apeibeae</taxon>
        <taxon>Corchorus</taxon>
    </lineage>
</organism>
<gene>
    <name evidence="9" type="ORF">CCACVL1_21873</name>
</gene>
<evidence type="ECO:0000256" key="3">
    <source>
        <dbReference type="ARBA" id="ARBA00022692"/>
    </source>
</evidence>
<keyword evidence="3 6" id="KW-0812">Transmembrane</keyword>
<evidence type="ECO:0000259" key="8">
    <source>
        <dbReference type="Pfam" id="PF02096"/>
    </source>
</evidence>
<evidence type="ECO:0000256" key="5">
    <source>
        <dbReference type="ARBA" id="ARBA00023136"/>
    </source>
</evidence>
<sequence length="410" mass="44900">MAFRRSISTRATLLSRRFNPSISHIPQTNTDEETKPLPPNLSQSQSQSPSQSPIHKLLFHGSYNAINGHGYSSSRERTSSLFPGAIGVGLPSVRFMSTSTGDGSERIEDLDFVAEVVTEKAADALAAAPPVLSEVAVAAADSYLPVAALQHLIDAVHSFSGLNWWASIALTTLLIRGLTVPFLIDQLKASSRLSLLRPRLEELSREIRDKATDPQSLAEGQKQMKALFDEYKVSPFSPLKGLLIQGPIFISFFLAIRNMAEKVPSFKSGGALWFLDLTTPDSLYILPVLTALTFWITVECNMQEGLEGNPIAGTMKKYSRIFAAVSIPLMAAFPKALFCYCFTSNLFSLAYGAGLIKAHFCFSKFTNVSLLPKFGSPQYNAFSSVTLTIASRQHLSSRSTEIKYQMDPSI</sequence>
<keyword evidence="10" id="KW-1185">Reference proteome</keyword>
<evidence type="ECO:0000256" key="7">
    <source>
        <dbReference type="SAM" id="MobiDB-lite"/>
    </source>
</evidence>
<evidence type="ECO:0000256" key="4">
    <source>
        <dbReference type="ARBA" id="ARBA00022989"/>
    </source>
</evidence>
<dbReference type="GO" id="GO:0032979">
    <property type="term" value="P:protein insertion into mitochondrial inner membrane from matrix"/>
    <property type="evidence" value="ECO:0007669"/>
    <property type="project" value="TreeGrafter"/>
</dbReference>
<dbReference type="OMA" id="IMTDIAD"/>
<dbReference type="GO" id="GO:0032977">
    <property type="term" value="F:membrane insertase activity"/>
    <property type="evidence" value="ECO:0007669"/>
    <property type="project" value="InterPro"/>
</dbReference>
<dbReference type="InterPro" id="IPR001708">
    <property type="entry name" value="YidC/ALB3/OXA1/COX18"/>
</dbReference>